<dbReference type="InterPro" id="IPR012882">
    <property type="entry name" value="Fmp46"/>
</dbReference>
<dbReference type="PANTHER" id="PTHR28071">
    <property type="entry name" value="REDOX PROTEIN FMP46, MITOCHONDRIAL-RELATED"/>
    <property type="match status" value="1"/>
</dbReference>
<feature type="region of interest" description="Disordered" evidence="7">
    <location>
        <begin position="1"/>
        <end position="37"/>
    </location>
</feature>
<dbReference type="AlphaFoldDB" id="A0A370TZN3"/>
<keyword evidence="9" id="KW-1185">Reference proteome</keyword>
<dbReference type="OrthoDB" id="59229at2759"/>
<gene>
    <name evidence="8" type="ORF">BP5553_00968</name>
</gene>
<evidence type="ECO:0000256" key="5">
    <source>
        <dbReference type="ARBA" id="ARBA00023002"/>
    </source>
</evidence>
<comment type="subcellular location">
    <subcellularLocation>
        <location evidence="2">Mitochondrion</location>
    </subcellularLocation>
</comment>
<evidence type="ECO:0000313" key="9">
    <source>
        <dbReference type="Proteomes" id="UP000254866"/>
    </source>
</evidence>
<evidence type="ECO:0000256" key="7">
    <source>
        <dbReference type="SAM" id="MobiDB-lite"/>
    </source>
</evidence>
<comment type="function">
    <text evidence="1">Putative mitochondrial redox protein which could be involved in the reduction of small toxic molecules.</text>
</comment>
<dbReference type="RefSeq" id="XP_031873645.1">
    <property type="nucleotide sequence ID" value="XM_032009591.1"/>
</dbReference>
<sequence>MSGTTATEDQASDHSAQTRLERSEFQLDVTEEPPTPDQLESIIQYLEPSKIPMIVKGARTQVDAMKKLKEDPESFQRPVTVDWEHGRAVTGDNESEILKMIEGLGKK</sequence>
<dbReference type="PANTHER" id="PTHR28071:SF1">
    <property type="entry name" value="REDOX PROTEIN FMP46, MITOCHONDRIAL-RELATED"/>
    <property type="match status" value="1"/>
</dbReference>
<keyword evidence="6" id="KW-0496">Mitochondrion</keyword>
<evidence type="ECO:0000256" key="6">
    <source>
        <dbReference type="ARBA" id="ARBA00023128"/>
    </source>
</evidence>
<dbReference type="GeneID" id="43593817"/>
<protein>
    <submittedName>
        <fullName evidence="8">Thioredoxin-like protein</fullName>
    </submittedName>
</protein>
<dbReference type="InterPro" id="IPR036249">
    <property type="entry name" value="Thioredoxin-like_sf"/>
</dbReference>
<feature type="compositionally biased region" description="Polar residues" evidence="7">
    <location>
        <begin position="1"/>
        <end position="18"/>
    </location>
</feature>
<dbReference type="GO" id="GO:0005739">
    <property type="term" value="C:mitochondrion"/>
    <property type="evidence" value="ECO:0007669"/>
    <property type="project" value="UniProtKB-SubCell"/>
</dbReference>
<dbReference type="Gene3D" id="3.40.30.10">
    <property type="entry name" value="Glutaredoxin"/>
    <property type="match status" value="1"/>
</dbReference>
<accession>A0A370TZN3</accession>
<keyword evidence="4" id="KW-0809">Transit peptide</keyword>
<evidence type="ECO:0000313" key="8">
    <source>
        <dbReference type="EMBL" id="RDL40989.1"/>
    </source>
</evidence>
<organism evidence="8 9">
    <name type="scientific">Venustampulla echinocandica</name>
    <dbReference type="NCBI Taxonomy" id="2656787"/>
    <lineage>
        <taxon>Eukaryota</taxon>
        <taxon>Fungi</taxon>
        <taxon>Dikarya</taxon>
        <taxon>Ascomycota</taxon>
        <taxon>Pezizomycotina</taxon>
        <taxon>Leotiomycetes</taxon>
        <taxon>Helotiales</taxon>
        <taxon>Pleuroascaceae</taxon>
        <taxon>Venustampulla</taxon>
    </lineage>
</organism>
<evidence type="ECO:0000256" key="3">
    <source>
        <dbReference type="ARBA" id="ARBA00009734"/>
    </source>
</evidence>
<dbReference type="SUPFAM" id="SSF52833">
    <property type="entry name" value="Thioredoxin-like"/>
    <property type="match status" value="1"/>
</dbReference>
<proteinExistence type="inferred from homology"/>
<comment type="caution">
    <text evidence="8">The sequence shown here is derived from an EMBL/GenBank/DDBJ whole genome shotgun (WGS) entry which is preliminary data.</text>
</comment>
<dbReference type="EMBL" id="NPIC01000001">
    <property type="protein sequence ID" value="RDL40989.1"/>
    <property type="molecule type" value="Genomic_DNA"/>
</dbReference>
<evidence type="ECO:0000256" key="4">
    <source>
        <dbReference type="ARBA" id="ARBA00022946"/>
    </source>
</evidence>
<evidence type="ECO:0000256" key="2">
    <source>
        <dbReference type="ARBA" id="ARBA00004173"/>
    </source>
</evidence>
<dbReference type="Pfam" id="PF07955">
    <property type="entry name" value="DUF1687"/>
    <property type="match status" value="1"/>
</dbReference>
<evidence type="ECO:0000256" key="1">
    <source>
        <dbReference type="ARBA" id="ARBA00002963"/>
    </source>
</evidence>
<dbReference type="Proteomes" id="UP000254866">
    <property type="component" value="Unassembled WGS sequence"/>
</dbReference>
<reference evidence="8 9" key="1">
    <citation type="journal article" date="2018" name="IMA Fungus">
        <title>IMA Genome-F 9: Draft genome sequence of Annulohypoxylon stygium, Aspergillus mulundensis, Berkeleyomyces basicola (syn. Thielaviopsis basicola), Ceratocystis smalleyi, two Cercospora beticola strains, Coleophoma cylindrospora, Fusarium fracticaudum, Phialophora cf. hyalina, and Morchella septimelata.</title>
        <authorList>
            <person name="Wingfield B.D."/>
            <person name="Bills G.F."/>
            <person name="Dong Y."/>
            <person name="Huang W."/>
            <person name="Nel W.J."/>
            <person name="Swalarsk-Parry B.S."/>
            <person name="Vaghefi N."/>
            <person name="Wilken P.M."/>
            <person name="An Z."/>
            <person name="de Beer Z.W."/>
            <person name="De Vos L."/>
            <person name="Chen L."/>
            <person name="Duong T.A."/>
            <person name="Gao Y."/>
            <person name="Hammerbacher A."/>
            <person name="Kikkert J.R."/>
            <person name="Li Y."/>
            <person name="Li H."/>
            <person name="Li K."/>
            <person name="Li Q."/>
            <person name="Liu X."/>
            <person name="Ma X."/>
            <person name="Naidoo K."/>
            <person name="Pethybridge S.J."/>
            <person name="Sun J."/>
            <person name="Steenkamp E.T."/>
            <person name="van der Nest M.A."/>
            <person name="van Wyk S."/>
            <person name="Wingfield M.J."/>
            <person name="Xiong C."/>
            <person name="Yue Q."/>
            <person name="Zhang X."/>
        </authorList>
    </citation>
    <scope>NUCLEOTIDE SEQUENCE [LARGE SCALE GENOMIC DNA]</scope>
    <source>
        <strain evidence="8 9">BP 5553</strain>
    </source>
</reference>
<keyword evidence="5" id="KW-0560">Oxidoreductase</keyword>
<dbReference type="GO" id="GO:0016491">
    <property type="term" value="F:oxidoreductase activity"/>
    <property type="evidence" value="ECO:0007669"/>
    <property type="project" value="UniProtKB-KW"/>
</dbReference>
<name>A0A370TZN3_9HELO</name>
<comment type="similarity">
    <text evidence="3">Belongs to the FMP46 family.</text>
</comment>